<accession>A0ABV1IHK6</accession>
<feature type="transmembrane region" description="Helical" evidence="1">
    <location>
        <begin position="20"/>
        <end position="41"/>
    </location>
</feature>
<keyword evidence="3" id="KW-1185">Reference proteome</keyword>
<gene>
    <name evidence="2" type="ORF">AAAT05_08545</name>
</gene>
<proteinExistence type="predicted"/>
<evidence type="ECO:0000313" key="2">
    <source>
        <dbReference type="EMBL" id="MEQ2638384.1"/>
    </source>
</evidence>
<dbReference type="EMBL" id="JBBNGS010000018">
    <property type="protein sequence ID" value="MEQ2638384.1"/>
    <property type="molecule type" value="Genomic_DNA"/>
</dbReference>
<name>A0ABV1IHK6_9ACTN</name>
<comment type="caution">
    <text evidence="2">The sequence shown here is derived from an EMBL/GenBank/DDBJ whole genome shotgun (WGS) entry which is preliminary data.</text>
</comment>
<keyword evidence="1" id="KW-0472">Membrane</keyword>
<keyword evidence="1" id="KW-1133">Transmembrane helix</keyword>
<keyword evidence="1" id="KW-0812">Transmembrane</keyword>
<dbReference type="Proteomes" id="UP001478817">
    <property type="component" value="Unassembled WGS sequence"/>
</dbReference>
<protein>
    <recommendedName>
        <fullName evidence="4">TadE-like protein</fullName>
    </recommendedName>
</protein>
<dbReference type="RefSeq" id="WP_349183085.1">
    <property type="nucleotide sequence ID" value="NZ_JBBNGS010000018.1"/>
</dbReference>
<reference evidence="2 3" key="1">
    <citation type="submission" date="2024-04" db="EMBL/GenBank/DDBJ databases">
        <title>Human intestinal bacterial collection.</title>
        <authorList>
            <person name="Pauvert C."/>
            <person name="Hitch T.C.A."/>
            <person name="Clavel T."/>
        </authorList>
    </citation>
    <scope>NUCLEOTIDE SEQUENCE [LARGE SCALE GENOMIC DNA]</scope>
    <source>
        <strain evidence="2 3">CLA-AA-H197</strain>
    </source>
</reference>
<sequence length="156" mass="16470">MSANGAWGARSGQMVVELAVLVPVVLVVALVGVNLMEFMALCARFDRACLDAVVSHGVSPAGEQSQVGAVDEVREALVLAMGASPCVVRVSAERLDDGGGGASFEISPFLTRFTCSMTFAPWPRELRLPGVSLEAPAVLSHSRELVVDRFRPGVVF</sequence>
<organism evidence="2 3">
    <name type="scientific">Paratractidigestivibacter faecalis</name>
    <dbReference type="NCBI Taxonomy" id="2292441"/>
    <lineage>
        <taxon>Bacteria</taxon>
        <taxon>Bacillati</taxon>
        <taxon>Actinomycetota</taxon>
        <taxon>Coriobacteriia</taxon>
        <taxon>Coriobacteriales</taxon>
        <taxon>Atopobiaceae</taxon>
        <taxon>Paratractidigestivibacter</taxon>
    </lineage>
</organism>
<evidence type="ECO:0000313" key="3">
    <source>
        <dbReference type="Proteomes" id="UP001478817"/>
    </source>
</evidence>
<evidence type="ECO:0008006" key="4">
    <source>
        <dbReference type="Google" id="ProtNLM"/>
    </source>
</evidence>
<evidence type="ECO:0000256" key="1">
    <source>
        <dbReference type="SAM" id="Phobius"/>
    </source>
</evidence>